<keyword evidence="1" id="KW-1133">Transmembrane helix</keyword>
<dbReference type="Proteomes" id="UP000613255">
    <property type="component" value="Unassembled WGS sequence"/>
</dbReference>
<comment type="caution">
    <text evidence="2">The sequence shown here is derived from an EMBL/GenBank/DDBJ whole genome shotgun (WGS) entry which is preliminary data.</text>
</comment>
<keyword evidence="3" id="KW-1185">Reference proteome</keyword>
<name>A0A934M2T0_9RHOB</name>
<dbReference type="RefSeq" id="WP_198685137.1">
    <property type="nucleotide sequence ID" value="NZ_JAEIJD010000002.1"/>
</dbReference>
<feature type="transmembrane region" description="Helical" evidence="1">
    <location>
        <begin position="7"/>
        <end position="25"/>
    </location>
</feature>
<reference evidence="2" key="1">
    <citation type="submission" date="2020-12" db="EMBL/GenBank/DDBJ databases">
        <title>Pontibaca salina gen. nov., sp. nov., isolated from marine sediment.</title>
        <authorList>
            <person name="Bo J."/>
            <person name="Wang S."/>
            <person name="Song X."/>
            <person name="Du Z."/>
        </authorList>
    </citation>
    <scope>NUCLEOTIDE SEQUENCE</scope>
    <source>
        <strain evidence="2">S1109L</strain>
    </source>
</reference>
<evidence type="ECO:0000256" key="1">
    <source>
        <dbReference type="SAM" id="Phobius"/>
    </source>
</evidence>
<proteinExistence type="predicted"/>
<dbReference type="AlphaFoldDB" id="A0A934M2T0"/>
<evidence type="ECO:0000313" key="2">
    <source>
        <dbReference type="EMBL" id="MBI6629129.1"/>
    </source>
</evidence>
<organism evidence="2 3">
    <name type="scientific">Pontibaca salina</name>
    <dbReference type="NCBI Taxonomy" id="2795731"/>
    <lineage>
        <taxon>Bacteria</taxon>
        <taxon>Pseudomonadati</taxon>
        <taxon>Pseudomonadota</taxon>
        <taxon>Alphaproteobacteria</taxon>
        <taxon>Rhodobacterales</taxon>
        <taxon>Roseobacteraceae</taxon>
        <taxon>Pontibaca</taxon>
    </lineage>
</organism>
<keyword evidence="1" id="KW-0472">Membrane</keyword>
<sequence length="49" mass="5547">MSKIFKFLIYLIILIGIGVVAYVYLGPWFGVDFDAPQSEIRQPVTLDAQ</sequence>
<evidence type="ECO:0000313" key="3">
    <source>
        <dbReference type="Proteomes" id="UP000613255"/>
    </source>
</evidence>
<dbReference type="EMBL" id="JAEIJD010000002">
    <property type="protein sequence ID" value="MBI6629129.1"/>
    <property type="molecule type" value="Genomic_DNA"/>
</dbReference>
<protein>
    <submittedName>
        <fullName evidence="2">Uncharacterized protein</fullName>
    </submittedName>
</protein>
<accession>A0A934M2T0</accession>
<gene>
    <name evidence="2" type="ORF">JAO82_04460</name>
</gene>
<keyword evidence="1" id="KW-0812">Transmembrane</keyword>